<evidence type="ECO:0000256" key="5">
    <source>
        <dbReference type="ARBA" id="ARBA00023136"/>
    </source>
</evidence>
<keyword evidence="4 7" id="KW-1133">Transmembrane helix</keyword>
<accession>A0AAV6WUK5</accession>
<feature type="transmembrane region" description="Helical" evidence="7">
    <location>
        <begin position="178"/>
        <end position="200"/>
    </location>
</feature>
<dbReference type="GO" id="GO:0006644">
    <property type="term" value="P:phospholipid metabolic process"/>
    <property type="evidence" value="ECO:0007669"/>
    <property type="project" value="InterPro"/>
</dbReference>
<keyword evidence="5 7" id="KW-0472">Membrane</keyword>
<evidence type="ECO:0000313" key="10">
    <source>
        <dbReference type="Proteomes" id="UP000826271"/>
    </source>
</evidence>
<feature type="transmembrane region" description="Helical" evidence="7">
    <location>
        <begin position="55"/>
        <end position="77"/>
    </location>
</feature>
<dbReference type="Gene3D" id="1.20.144.10">
    <property type="entry name" value="Phosphatidic acid phosphatase type 2/haloperoxidase"/>
    <property type="match status" value="1"/>
</dbReference>
<evidence type="ECO:0000313" key="9">
    <source>
        <dbReference type="EMBL" id="KAG8373749.1"/>
    </source>
</evidence>
<organism evidence="9 10">
    <name type="scientific">Buddleja alternifolia</name>
    <dbReference type="NCBI Taxonomy" id="168488"/>
    <lineage>
        <taxon>Eukaryota</taxon>
        <taxon>Viridiplantae</taxon>
        <taxon>Streptophyta</taxon>
        <taxon>Embryophyta</taxon>
        <taxon>Tracheophyta</taxon>
        <taxon>Spermatophyta</taxon>
        <taxon>Magnoliopsida</taxon>
        <taxon>eudicotyledons</taxon>
        <taxon>Gunneridae</taxon>
        <taxon>Pentapetalae</taxon>
        <taxon>asterids</taxon>
        <taxon>lamiids</taxon>
        <taxon>Lamiales</taxon>
        <taxon>Scrophulariaceae</taxon>
        <taxon>Buddlejeae</taxon>
        <taxon>Buddleja</taxon>
    </lineage>
</organism>
<dbReference type="CDD" id="cd03390">
    <property type="entry name" value="PAP2_containing_1_like"/>
    <property type="match status" value="1"/>
</dbReference>
<comment type="caution">
    <text evidence="9">The sequence shown here is derived from an EMBL/GenBank/DDBJ whole genome shotgun (WGS) entry which is preliminary data.</text>
</comment>
<dbReference type="GO" id="GO:0008195">
    <property type="term" value="F:phosphatidate phosphatase activity"/>
    <property type="evidence" value="ECO:0007669"/>
    <property type="project" value="TreeGrafter"/>
</dbReference>
<dbReference type="PANTHER" id="PTHR10165">
    <property type="entry name" value="LIPID PHOSPHATE PHOSPHATASE"/>
    <property type="match status" value="1"/>
</dbReference>
<feature type="transmembrane region" description="Helical" evidence="7">
    <location>
        <begin position="150"/>
        <end position="166"/>
    </location>
</feature>
<evidence type="ECO:0000259" key="8">
    <source>
        <dbReference type="SMART" id="SM00014"/>
    </source>
</evidence>
<comment type="similarity">
    <text evidence="2">Belongs to the PA-phosphatase related phosphoesterase family.</text>
</comment>
<evidence type="ECO:0000256" key="1">
    <source>
        <dbReference type="ARBA" id="ARBA00004141"/>
    </source>
</evidence>
<proteinExistence type="inferred from homology"/>
<evidence type="ECO:0000256" key="7">
    <source>
        <dbReference type="SAM" id="Phobius"/>
    </source>
</evidence>
<name>A0AAV6WUK5_9LAMI</name>
<dbReference type="InterPro" id="IPR000326">
    <property type="entry name" value="PAP2/HPO"/>
</dbReference>
<reference evidence="9" key="1">
    <citation type="submission" date="2019-10" db="EMBL/GenBank/DDBJ databases">
        <authorList>
            <person name="Zhang R."/>
            <person name="Pan Y."/>
            <person name="Wang J."/>
            <person name="Ma R."/>
            <person name="Yu S."/>
        </authorList>
    </citation>
    <scope>NUCLEOTIDE SEQUENCE</scope>
    <source>
        <strain evidence="9">LA-IB0</strain>
        <tissue evidence="9">Leaf</tissue>
    </source>
</reference>
<feature type="transmembrane region" description="Helical" evidence="7">
    <location>
        <begin position="27"/>
        <end position="43"/>
    </location>
</feature>
<evidence type="ECO:0000256" key="2">
    <source>
        <dbReference type="ARBA" id="ARBA00008816"/>
    </source>
</evidence>
<evidence type="ECO:0000256" key="6">
    <source>
        <dbReference type="SAM" id="MobiDB-lite"/>
    </source>
</evidence>
<dbReference type="EMBL" id="WHWC01000011">
    <property type="protein sequence ID" value="KAG8373749.1"/>
    <property type="molecule type" value="Genomic_DNA"/>
</dbReference>
<feature type="domain" description="Phosphatidic acid phosphatase type 2/haloperoxidase" evidence="8">
    <location>
        <begin position="56"/>
        <end position="195"/>
    </location>
</feature>
<dbReference type="Proteomes" id="UP000826271">
    <property type="component" value="Unassembled WGS sequence"/>
</dbReference>
<dbReference type="GO" id="GO:0016020">
    <property type="term" value="C:membrane"/>
    <property type="evidence" value="ECO:0007669"/>
    <property type="project" value="UniProtKB-SubCell"/>
</dbReference>
<evidence type="ECO:0000256" key="3">
    <source>
        <dbReference type="ARBA" id="ARBA00022692"/>
    </source>
</evidence>
<comment type="subcellular location">
    <subcellularLocation>
        <location evidence="1">Membrane</location>
        <topology evidence="1">Multi-pass membrane protein</topology>
    </subcellularLocation>
</comment>
<feature type="transmembrane region" description="Helical" evidence="7">
    <location>
        <begin position="122"/>
        <end position="138"/>
    </location>
</feature>
<dbReference type="PANTHER" id="PTHR10165:SF203">
    <property type="entry name" value="LIPID PHOSPHATE PHOSPHATASE 3, CHLOROPLASTIC-RELATED"/>
    <property type="match status" value="1"/>
</dbReference>
<gene>
    <name evidence="9" type="ORF">BUALT_Bualt11G0057300</name>
</gene>
<dbReference type="AlphaFoldDB" id="A0AAV6WUK5"/>
<keyword evidence="3 7" id="KW-0812">Transmembrane</keyword>
<sequence>MAESQIHLSFYNLRGFFGPSNIGNPQSHAQIVLLPIVIFLLFYRRRGDIYDFHHAILGLLFSILVTGVLTLSVAVAVGRPRPDFFWRCFPDGKDAYDQWGGVVCHGDTRVVRNGHKSLPSGHASWSFAGLGFLSLYLSGKIKVFDRRGHVTKLCAVLLPLFVASLVRVNDNQHHWQDVFNLFGSVHILLSAALPTSLSWWRTYTYLEILEELRTNTNNVQRSNAEVEIRSDQRDIDSSLSGPSILPVEDLESGRR</sequence>
<dbReference type="Pfam" id="PF01569">
    <property type="entry name" value="PAP2"/>
    <property type="match status" value="1"/>
</dbReference>
<evidence type="ECO:0000256" key="4">
    <source>
        <dbReference type="ARBA" id="ARBA00022989"/>
    </source>
</evidence>
<protein>
    <recommendedName>
        <fullName evidence="8">Phosphatidic acid phosphatase type 2/haloperoxidase domain-containing protein</fullName>
    </recommendedName>
</protein>
<dbReference type="InterPro" id="IPR043216">
    <property type="entry name" value="PAP-like"/>
</dbReference>
<dbReference type="SUPFAM" id="SSF48317">
    <property type="entry name" value="Acid phosphatase/Vanadium-dependent haloperoxidase"/>
    <property type="match status" value="1"/>
</dbReference>
<dbReference type="GO" id="GO:0046839">
    <property type="term" value="P:phospholipid dephosphorylation"/>
    <property type="evidence" value="ECO:0007669"/>
    <property type="project" value="TreeGrafter"/>
</dbReference>
<feature type="region of interest" description="Disordered" evidence="6">
    <location>
        <begin position="232"/>
        <end position="255"/>
    </location>
</feature>
<keyword evidence="10" id="KW-1185">Reference proteome</keyword>
<dbReference type="SMART" id="SM00014">
    <property type="entry name" value="acidPPc"/>
    <property type="match status" value="1"/>
</dbReference>
<dbReference type="InterPro" id="IPR036938">
    <property type="entry name" value="PAP2/HPO_sf"/>
</dbReference>